<comment type="subcellular location">
    <subcellularLocation>
        <location evidence="1">Cell membrane</location>
        <topology evidence="1">Multi-pass membrane protein</topology>
    </subcellularLocation>
</comment>
<dbReference type="InterPro" id="IPR023090">
    <property type="entry name" value="UPF0702_alpha/beta_dom_sf"/>
</dbReference>
<keyword evidence="5 8" id="KW-1133">Transmembrane helix</keyword>
<organism evidence="10 11">
    <name type="scientific">Sporobacter termitidis DSM 10068</name>
    <dbReference type="NCBI Taxonomy" id="1123282"/>
    <lineage>
        <taxon>Bacteria</taxon>
        <taxon>Bacillati</taxon>
        <taxon>Bacillota</taxon>
        <taxon>Clostridia</taxon>
        <taxon>Eubacteriales</taxon>
        <taxon>Oscillospiraceae</taxon>
        <taxon>Sporobacter</taxon>
    </lineage>
</organism>
<feature type="region of interest" description="Disordered" evidence="7">
    <location>
        <begin position="158"/>
        <end position="177"/>
    </location>
</feature>
<dbReference type="AlphaFoldDB" id="A0A1M5YYP6"/>
<dbReference type="Proteomes" id="UP000183995">
    <property type="component" value="Unassembled WGS sequence"/>
</dbReference>
<dbReference type="Gene3D" id="3.30.240.20">
    <property type="entry name" value="bsu07140 like domains"/>
    <property type="match status" value="1"/>
</dbReference>
<dbReference type="GO" id="GO:0005886">
    <property type="term" value="C:plasma membrane"/>
    <property type="evidence" value="ECO:0007669"/>
    <property type="project" value="UniProtKB-SubCell"/>
</dbReference>
<sequence length="177" mass="19851">MGIMNFFSNGYVQIAFSSVVVYLFIVIAVRVFGKKEFSQLSVVDLVFILLISNAVQNAMVGPNTTLAGGLVAAGALFVTNFVFKQVLYRFPRIGRLLQGEALMLIYEGRLNKRNVTRARLTMDEIMEALREHGVSRVEDVNLAVLEIDGNISVLSDDYKTRTRRQRKSRQSLSQNQG</sequence>
<dbReference type="PANTHER" id="PTHR34582:SF6">
    <property type="entry name" value="UPF0702 TRANSMEMBRANE PROTEIN YCAP"/>
    <property type="match status" value="1"/>
</dbReference>
<keyword evidence="4 8" id="KW-0812">Transmembrane</keyword>
<comment type="similarity">
    <text evidence="2">Belongs to the UPF0702 family.</text>
</comment>
<evidence type="ECO:0000256" key="2">
    <source>
        <dbReference type="ARBA" id="ARBA00006448"/>
    </source>
</evidence>
<feature type="transmembrane region" description="Helical" evidence="8">
    <location>
        <begin position="12"/>
        <end position="33"/>
    </location>
</feature>
<feature type="transmembrane region" description="Helical" evidence="8">
    <location>
        <begin position="40"/>
        <end position="59"/>
    </location>
</feature>
<evidence type="ECO:0000256" key="8">
    <source>
        <dbReference type="SAM" id="Phobius"/>
    </source>
</evidence>
<dbReference type="Pfam" id="PF04239">
    <property type="entry name" value="DUF421"/>
    <property type="match status" value="1"/>
</dbReference>
<feature type="domain" description="YetF C-terminal" evidence="9">
    <location>
        <begin position="90"/>
        <end position="158"/>
    </location>
</feature>
<evidence type="ECO:0000256" key="7">
    <source>
        <dbReference type="SAM" id="MobiDB-lite"/>
    </source>
</evidence>
<keyword evidence="3" id="KW-1003">Cell membrane</keyword>
<feature type="transmembrane region" description="Helical" evidence="8">
    <location>
        <begin position="65"/>
        <end position="83"/>
    </location>
</feature>
<accession>A0A1M5YYP6</accession>
<evidence type="ECO:0000256" key="1">
    <source>
        <dbReference type="ARBA" id="ARBA00004651"/>
    </source>
</evidence>
<evidence type="ECO:0000259" key="9">
    <source>
        <dbReference type="Pfam" id="PF04239"/>
    </source>
</evidence>
<gene>
    <name evidence="10" type="ORF">SAMN02745823_02957</name>
</gene>
<dbReference type="STRING" id="1123282.SAMN02745823_02957"/>
<keyword evidence="6 8" id="KW-0472">Membrane</keyword>
<evidence type="ECO:0000256" key="6">
    <source>
        <dbReference type="ARBA" id="ARBA00023136"/>
    </source>
</evidence>
<dbReference type="PANTHER" id="PTHR34582">
    <property type="entry name" value="UPF0702 TRANSMEMBRANE PROTEIN YCAP"/>
    <property type="match status" value="1"/>
</dbReference>
<dbReference type="EMBL" id="FQXV01000011">
    <property type="protein sequence ID" value="SHI16653.1"/>
    <property type="molecule type" value="Genomic_DNA"/>
</dbReference>
<dbReference type="InterPro" id="IPR007353">
    <property type="entry name" value="DUF421"/>
</dbReference>
<evidence type="ECO:0000313" key="11">
    <source>
        <dbReference type="Proteomes" id="UP000183995"/>
    </source>
</evidence>
<reference evidence="10 11" key="1">
    <citation type="submission" date="2016-11" db="EMBL/GenBank/DDBJ databases">
        <authorList>
            <person name="Jaros S."/>
            <person name="Januszkiewicz K."/>
            <person name="Wedrychowicz H."/>
        </authorList>
    </citation>
    <scope>NUCLEOTIDE SEQUENCE [LARGE SCALE GENOMIC DNA]</scope>
    <source>
        <strain evidence="10 11">DSM 10068</strain>
    </source>
</reference>
<evidence type="ECO:0000256" key="4">
    <source>
        <dbReference type="ARBA" id="ARBA00022692"/>
    </source>
</evidence>
<evidence type="ECO:0000313" key="10">
    <source>
        <dbReference type="EMBL" id="SHI16653.1"/>
    </source>
</evidence>
<evidence type="ECO:0000256" key="5">
    <source>
        <dbReference type="ARBA" id="ARBA00022989"/>
    </source>
</evidence>
<proteinExistence type="inferred from homology"/>
<protein>
    <submittedName>
        <fullName evidence="10">Uncharacterized membrane protein YcaP, DUF421 family</fullName>
    </submittedName>
</protein>
<keyword evidence="11" id="KW-1185">Reference proteome</keyword>
<name>A0A1M5YYP6_9FIRM</name>
<evidence type="ECO:0000256" key="3">
    <source>
        <dbReference type="ARBA" id="ARBA00022475"/>
    </source>
</evidence>